<feature type="compositionally biased region" description="Basic and acidic residues" evidence="1">
    <location>
        <begin position="137"/>
        <end position="149"/>
    </location>
</feature>
<organism evidence="2 3">
    <name type="scientific">Panagrellus redivivus</name>
    <name type="common">Microworm</name>
    <dbReference type="NCBI Taxonomy" id="6233"/>
    <lineage>
        <taxon>Eukaryota</taxon>
        <taxon>Metazoa</taxon>
        <taxon>Ecdysozoa</taxon>
        <taxon>Nematoda</taxon>
        <taxon>Chromadorea</taxon>
        <taxon>Rhabditida</taxon>
        <taxon>Tylenchina</taxon>
        <taxon>Panagrolaimomorpha</taxon>
        <taxon>Panagrolaimoidea</taxon>
        <taxon>Panagrolaimidae</taxon>
        <taxon>Panagrellus</taxon>
    </lineage>
</organism>
<feature type="compositionally biased region" description="Basic and acidic residues" evidence="1">
    <location>
        <begin position="220"/>
        <end position="262"/>
    </location>
</feature>
<name>A0A7E4W144_PANRE</name>
<accession>A0A7E4W144</accession>
<sequence length="410" mass="47086">MGNQPTKPSDEPDNADPNEKKSNPPKSSKKTDSTKERKQTKESKHTKETKQTKEGKESEKGRKHTKEPKSTKEAKSTKDAKSTKERKKKTAERRKKTNEANSSQKVTKSPRKKQSKSPTTPKNKNHPQPQPRKRKTHADDVFANKDLELKLVSPSVQAALKPKPNQSSGSNDDSPEVKQSSREPRESKKEVKQSNREKRQSKEAAEEPPQTLLISASTRKPKEHEEKNNSKEPIDGEEKRKSGSAEQVDRDPNLERISEHGDLTIKHRGDGIEPVYFSHEELVEMLNKKSKQRYIGPTTALEILNRKQKMEHTYVLYLDSSKPRDDGKLGLYHFCFQTLEMGINTPIVTTNNHSRTYFRLYPAGTPFLDLNMLIDHINNDKTLYLDANLVRRINAKRYRQEVDYNDKEDK</sequence>
<feature type="compositionally biased region" description="Basic and acidic residues" evidence="1">
    <location>
        <begin position="67"/>
        <end position="83"/>
    </location>
</feature>
<reference evidence="2" key="1">
    <citation type="journal article" date="2013" name="Genetics">
        <title>The draft genome and transcriptome of Panagrellus redivivus are shaped by the harsh demands of a free-living lifestyle.</title>
        <authorList>
            <person name="Srinivasan J."/>
            <person name="Dillman A.R."/>
            <person name="Macchietto M.G."/>
            <person name="Heikkinen L."/>
            <person name="Lakso M."/>
            <person name="Fracchia K.M."/>
            <person name="Antoshechkin I."/>
            <person name="Mortazavi A."/>
            <person name="Wong G."/>
            <person name="Sternberg P.W."/>
        </authorList>
    </citation>
    <scope>NUCLEOTIDE SEQUENCE [LARGE SCALE GENOMIC DNA]</scope>
    <source>
        <strain evidence="2">MT8872</strain>
    </source>
</reference>
<feature type="region of interest" description="Disordered" evidence="1">
    <location>
        <begin position="1"/>
        <end position="262"/>
    </location>
</feature>
<feature type="compositionally biased region" description="Basic and acidic residues" evidence="1">
    <location>
        <begin position="175"/>
        <end position="205"/>
    </location>
</feature>
<feature type="compositionally biased region" description="Basic and acidic residues" evidence="1">
    <location>
        <begin position="29"/>
        <end position="60"/>
    </location>
</feature>
<dbReference type="Proteomes" id="UP000492821">
    <property type="component" value="Unassembled WGS sequence"/>
</dbReference>
<evidence type="ECO:0000313" key="2">
    <source>
        <dbReference type="Proteomes" id="UP000492821"/>
    </source>
</evidence>
<evidence type="ECO:0000313" key="3">
    <source>
        <dbReference type="WBParaSite" id="Pan_g5670.t1"/>
    </source>
</evidence>
<dbReference type="WBParaSite" id="Pan_g5670.t1">
    <property type="protein sequence ID" value="Pan_g5670.t1"/>
    <property type="gene ID" value="Pan_g5670"/>
</dbReference>
<protein>
    <submittedName>
        <fullName evidence="3">Doublecortin domain-containing protein</fullName>
    </submittedName>
</protein>
<feature type="compositionally biased region" description="Basic residues" evidence="1">
    <location>
        <begin position="84"/>
        <end position="96"/>
    </location>
</feature>
<proteinExistence type="predicted"/>
<keyword evidence="2" id="KW-1185">Reference proteome</keyword>
<evidence type="ECO:0000256" key="1">
    <source>
        <dbReference type="SAM" id="MobiDB-lite"/>
    </source>
</evidence>
<dbReference type="AlphaFoldDB" id="A0A7E4W144"/>
<reference evidence="3" key="2">
    <citation type="submission" date="2020-10" db="UniProtKB">
        <authorList>
            <consortium name="WormBaseParasite"/>
        </authorList>
    </citation>
    <scope>IDENTIFICATION</scope>
</reference>